<keyword evidence="1" id="KW-1133">Transmembrane helix</keyword>
<keyword evidence="1" id="KW-0472">Membrane</keyword>
<dbReference type="Proteomes" id="UP000464378">
    <property type="component" value="Chromosome"/>
</dbReference>
<keyword evidence="3" id="KW-1185">Reference proteome</keyword>
<evidence type="ECO:0000256" key="1">
    <source>
        <dbReference type="SAM" id="Phobius"/>
    </source>
</evidence>
<dbReference type="EMBL" id="LR593887">
    <property type="protein sequence ID" value="VTS07244.1"/>
    <property type="molecule type" value="Genomic_DNA"/>
</dbReference>
<sequence length="359" mass="39855">MGILGRVLIVLNLLAAGGFVYVGMMDYKIRTDWAIGIFKYEIAVAGLPLEESKTSASDGFVALDFQYPDRQPVPEIPTSIFNQFFIPAAGGNELGGGAVTSLNAEVKRVQTKINEVLDSLDGDAAKVRKLFAYLINQPKTFEEREKIRSMANANNALEQLRGELSRRFEVLLSPVARDAAVDADGRKVTHRTIAERREEIGHLLYHLSPEPAWQDRVLFLLGQETYVGVVSNQAASLQLMATRLQTIMTDEQSLFEPRYQELVQKALFLALEVRSRSVELASQIQLTADHQTLVEAREAEVAAVKMELAKARQETKDGLVKLAGLEQQAFQIQREIGEALDTIVGLESDIRKREVGSGR</sequence>
<accession>A0A6C2YUV4</accession>
<dbReference type="InParanoid" id="A0A6C2YUV4"/>
<dbReference type="AlphaFoldDB" id="A0A6C2YUV4"/>
<keyword evidence="1" id="KW-0812">Transmembrane</keyword>
<evidence type="ECO:0000313" key="3">
    <source>
        <dbReference type="Proteomes" id="UP000464378"/>
    </source>
</evidence>
<organism evidence="2">
    <name type="scientific">Tuwongella immobilis</name>
    <dbReference type="NCBI Taxonomy" id="692036"/>
    <lineage>
        <taxon>Bacteria</taxon>
        <taxon>Pseudomonadati</taxon>
        <taxon>Planctomycetota</taxon>
        <taxon>Planctomycetia</taxon>
        <taxon>Gemmatales</taxon>
        <taxon>Gemmataceae</taxon>
        <taxon>Tuwongella</taxon>
    </lineage>
</organism>
<proteinExistence type="predicted"/>
<gene>
    <name evidence="2" type="ORF">GMBLW1_42500</name>
</gene>
<reference evidence="2" key="1">
    <citation type="submission" date="2019-04" db="EMBL/GenBank/DDBJ databases">
        <authorList>
            <consortium name="Science for Life Laboratories"/>
        </authorList>
    </citation>
    <scope>NUCLEOTIDE SEQUENCE</scope>
    <source>
        <strain evidence="2">MBLW1</strain>
    </source>
</reference>
<dbReference type="KEGG" id="tim:GMBLW1_42500"/>
<evidence type="ECO:0000313" key="2">
    <source>
        <dbReference type="EMBL" id="VIP04943.1"/>
    </source>
</evidence>
<protein>
    <submittedName>
        <fullName evidence="2">Uncharacterized protein</fullName>
    </submittedName>
</protein>
<dbReference type="EMBL" id="LR586016">
    <property type="protein sequence ID" value="VIP04943.1"/>
    <property type="molecule type" value="Genomic_DNA"/>
</dbReference>
<dbReference type="RefSeq" id="WP_162659960.1">
    <property type="nucleotide sequence ID" value="NZ_LR593887.1"/>
</dbReference>
<feature type="transmembrane region" description="Helical" evidence="1">
    <location>
        <begin position="6"/>
        <end position="24"/>
    </location>
</feature>
<name>A0A6C2YUV4_9BACT</name>